<name>A0A494W836_9SPHN</name>
<dbReference type="Gene3D" id="1.10.10.60">
    <property type="entry name" value="Homeodomain-like"/>
    <property type="match status" value="1"/>
</dbReference>
<keyword evidence="1" id="KW-0805">Transcription regulation</keyword>
<dbReference type="RefSeq" id="WP_066700807.1">
    <property type="nucleotide sequence ID" value="NZ_AP018664.1"/>
</dbReference>
<evidence type="ECO:0000256" key="2">
    <source>
        <dbReference type="ARBA" id="ARBA00023125"/>
    </source>
</evidence>
<dbReference type="EMBL" id="AP018664">
    <property type="protein sequence ID" value="BBD96800.1"/>
    <property type="molecule type" value="Genomic_DNA"/>
</dbReference>
<dbReference type="GO" id="GO:0003700">
    <property type="term" value="F:DNA-binding transcription factor activity"/>
    <property type="evidence" value="ECO:0007669"/>
    <property type="project" value="InterPro"/>
</dbReference>
<dbReference type="SMART" id="SM00342">
    <property type="entry name" value="HTH_ARAC"/>
    <property type="match status" value="1"/>
</dbReference>
<gene>
    <name evidence="5" type="ORF">SAMIE_1003010</name>
</gene>
<dbReference type="Pfam" id="PF12833">
    <property type="entry name" value="HTH_18"/>
    <property type="match status" value="1"/>
</dbReference>
<evidence type="ECO:0000313" key="5">
    <source>
        <dbReference type="EMBL" id="BBD96800.1"/>
    </source>
</evidence>
<dbReference type="InterPro" id="IPR053142">
    <property type="entry name" value="PchR_regulatory_protein"/>
</dbReference>
<evidence type="ECO:0000256" key="1">
    <source>
        <dbReference type="ARBA" id="ARBA00023015"/>
    </source>
</evidence>
<dbReference type="InterPro" id="IPR009057">
    <property type="entry name" value="Homeodomain-like_sf"/>
</dbReference>
<feature type="domain" description="HTH araC/xylS-type" evidence="4">
    <location>
        <begin position="225"/>
        <end position="322"/>
    </location>
</feature>
<dbReference type="SUPFAM" id="SSF46689">
    <property type="entry name" value="Homeodomain-like"/>
    <property type="match status" value="2"/>
</dbReference>
<dbReference type="KEGG" id="sami:SAMIE_1003010"/>
<dbReference type="PANTHER" id="PTHR47893:SF1">
    <property type="entry name" value="REGULATORY PROTEIN PCHR"/>
    <property type="match status" value="1"/>
</dbReference>
<evidence type="ECO:0000313" key="6">
    <source>
        <dbReference type="Proteomes" id="UP000279959"/>
    </source>
</evidence>
<evidence type="ECO:0000256" key="3">
    <source>
        <dbReference type="ARBA" id="ARBA00023163"/>
    </source>
</evidence>
<dbReference type="GO" id="GO:0043565">
    <property type="term" value="F:sequence-specific DNA binding"/>
    <property type="evidence" value="ECO:0007669"/>
    <property type="project" value="InterPro"/>
</dbReference>
<protein>
    <submittedName>
        <fullName evidence="5">AraC family transcriptional regulator</fullName>
    </submittedName>
</protein>
<evidence type="ECO:0000259" key="4">
    <source>
        <dbReference type="PROSITE" id="PS01124"/>
    </source>
</evidence>
<reference evidence="5 6" key="1">
    <citation type="submission" date="2018-05" db="EMBL/GenBank/DDBJ databases">
        <title>Complete Genome Sequence of the Nonylphenol-Degrading Bacterium Sphingobium amiense DSM 16289T.</title>
        <authorList>
            <person name="Ootsuka M."/>
            <person name="Nishizawa T."/>
            <person name="Ohta H."/>
        </authorList>
    </citation>
    <scope>NUCLEOTIDE SEQUENCE [LARGE SCALE GENOMIC DNA]</scope>
    <source>
        <strain evidence="5 6">DSM 16289</strain>
    </source>
</reference>
<dbReference type="PROSITE" id="PS01124">
    <property type="entry name" value="HTH_ARAC_FAMILY_2"/>
    <property type="match status" value="1"/>
</dbReference>
<organism evidence="5 6">
    <name type="scientific">Sphingobium amiense</name>
    <dbReference type="NCBI Taxonomy" id="135719"/>
    <lineage>
        <taxon>Bacteria</taxon>
        <taxon>Pseudomonadati</taxon>
        <taxon>Pseudomonadota</taxon>
        <taxon>Alphaproteobacteria</taxon>
        <taxon>Sphingomonadales</taxon>
        <taxon>Sphingomonadaceae</taxon>
        <taxon>Sphingobium</taxon>
    </lineage>
</organism>
<proteinExistence type="predicted"/>
<dbReference type="InterPro" id="IPR020449">
    <property type="entry name" value="Tscrpt_reg_AraC-type_HTH"/>
</dbReference>
<dbReference type="PANTHER" id="PTHR47893">
    <property type="entry name" value="REGULATORY PROTEIN PCHR"/>
    <property type="match status" value="1"/>
</dbReference>
<dbReference type="Proteomes" id="UP000279959">
    <property type="component" value="Chromosome"/>
</dbReference>
<sequence>MNAQSGLDPSAIGGVPSGATALASFASAGVLSPTGRGRGLRQAVSVRQGLTVASADVTFEQETDLRIECPGAFLRFHFRLEGDSVVSGERGETSQVSAGTILVVAHPVDSYKRETVGIDTTERSVTLICSKDYATELLGPTDGMPPFVGEYLRNEISGLSLLSRPMPPKVQPIVEDILKPKLPGRLGDMMVEAKALELLCYTVHRLLHVSDAGPTVRERDRKRVRDLCAILDRDPSASLSIEMLCRELAWNDTQMTECFKAVTGTTISNYRLQVRMRHARRQLEETDSSITQIAYEAGYEYPGNFTTAFRRTFGIPPRALRS</sequence>
<accession>A0A494W836</accession>
<dbReference type="PROSITE" id="PS00041">
    <property type="entry name" value="HTH_ARAC_FAMILY_1"/>
    <property type="match status" value="1"/>
</dbReference>
<dbReference type="AlphaFoldDB" id="A0A494W836"/>
<dbReference type="PRINTS" id="PR00032">
    <property type="entry name" value="HTHARAC"/>
</dbReference>
<keyword evidence="3" id="KW-0804">Transcription</keyword>
<dbReference type="InterPro" id="IPR018060">
    <property type="entry name" value="HTH_AraC"/>
</dbReference>
<dbReference type="InterPro" id="IPR018062">
    <property type="entry name" value="HTH_AraC-typ_CS"/>
</dbReference>
<keyword evidence="2" id="KW-0238">DNA-binding</keyword>
<keyword evidence="6" id="KW-1185">Reference proteome</keyword>